<feature type="region of interest" description="Disordered" evidence="1">
    <location>
        <begin position="65"/>
        <end position="87"/>
    </location>
</feature>
<name>A0AAV5A3H3_9AGAM</name>
<protein>
    <submittedName>
        <fullName evidence="2">Uncharacterized protein</fullName>
    </submittedName>
</protein>
<accession>A0AAV5A3H3</accession>
<dbReference type="EMBL" id="BPWL01000003">
    <property type="protein sequence ID" value="GJJ08805.1"/>
    <property type="molecule type" value="Genomic_DNA"/>
</dbReference>
<evidence type="ECO:0000313" key="2">
    <source>
        <dbReference type="EMBL" id="GJJ08805.1"/>
    </source>
</evidence>
<reference evidence="2" key="1">
    <citation type="submission" date="2021-10" db="EMBL/GenBank/DDBJ databases">
        <title>De novo Genome Assembly of Clathrus columnatus (Basidiomycota, Fungi) Using Illumina and Nanopore Sequence Data.</title>
        <authorList>
            <person name="Ogiso-Tanaka E."/>
            <person name="Itagaki H."/>
            <person name="Hosoya T."/>
            <person name="Hosaka K."/>
        </authorList>
    </citation>
    <scope>NUCLEOTIDE SEQUENCE</scope>
    <source>
        <strain evidence="2">MO-923</strain>
    </source>
</reference>
<sequence>MTNTSGSNSFPSIMIAGRDTVCGYMDEFAVSWFMGLLDNGDSYLHQTLRLYPAVLLQEFDSIELDSDAQPPESRPLAKWKGSPGTKGTDKLWPKSHLTLYSYKGVWMRMRRTKEDH</sequence>
<evidence type="ECO:0000313" key="3">
    <source>
        <dbReference type="Proteomes" id="UP001050691"/>
    </source>
</evidence>
<evidence type="ECO:0000256" key="1">
    <source>
        <dbReference type="SAM" id="MobiDB-lite"/>
    </source>
</evidence>
<dbReference type="Proteomes" id="UP001050691">
    <property type="component" value="Unassembled WGS sequence"/>
</dbReference>
<keyword evidence="3" id="KW-1185">Reference proteome</keyword>
<organism evidence="2 3">
    <name type="scientific">Clathrus columnatus</name>
    <dbReference type="NCBI Taxonomy" id="1419009"/>
    <lineage>
        <taxon>Eukaryota</taxon>
        <taxon>Fungi</taxon>
        <taxon>Dikarya</taxon>
        <taxon>Basidiomycota</taxon>
        <taxon>Agaricomycotina</taxon>
        <taxon>Agaricomycetes</taxon>
        <taxon>Phallomycetidae</taxon>
        <taxon>Phallales</taxon>
        <taxon>Clathraceae</taxon>
        <taxon>Clathrus</taxon>
    </lineage>
</organism>
<dbReference type="AlphaFoldDB" id="A0AAV5A3H3"/>
<proteinExistence type="predicted"/>
<comment type="caution">
    <text evidence="2">The sequence shown here is derived from an EMBL/GenBank/DDBJ whole genome shotgun (WGS) entry which is preliminary data.</text>
</comment>
<gene>
    <name evidence="2" type="ORF">Clacol_003024</name>
</gene>